<evidence type="ECO:0000256" key="2">
    <source>
        <dbReference type="ARBA" id="ARBA00001913"/>
    </source>
</evidence>
<comment type="similarity">
    <text evidence="4 10">Belongs to the polysaccharide lyase 3 family.</text>
</comment>
<evidence type="ECO:0000313" key="12">
    <source>
        <dbReference type="Proteomes" id="UP000504636"/>
    </source>
</evidence>
<keyword evidence="12" id="KW-1185">Reference proteome</keyword>
<reference evidence="11 13" key="1">
    <citation type="journal article" date="2020" name="Stud. Mycol.">
        <title>101 Dothideomycetes genomes: a test case for predicting lifestyles and emergence of pathogens.</title>
        <authorList>
            <person name="Haridas S."/>
            <person name="Albert R."/>
            <person name="Binder M."/>
            <person name="Bloem J."/>
            <person name="Labutti K."/>
            <person name="Salamov A."/>
            <person name="Andreopoulos B."/>
            <person name="Baker S."/>
            <person name="Barry K."/>
            <person name="Bills G."/>
            <person name="Bluhm B."/>
            <person name="Cannon C."/>
            <person name="Castanera R."/>
            <person name="Culley D."/>
            <person name="Daum C."/>
            <person name="Ezra D."/>
            <person name="Gonzalez J."/>
            <person name="Henrissat B."/>
            <person name="Kuo A."/>
            <person name="Liang C."/>
            <person name="Lipzen A."/>
            <person name="Lutzoni F."/>
            <person name="Magnuson J."/>
            <person name="Mondo S."/>
            <person name="Nolan M."/>
            <person name="Ohm R."/>
            <person name="Pangilinan J."/>
            <person name="Park H.-J."/>
            <person name="Ramirez L."/>
            <person name="Alfaro M."/>
            <person name="Sun H."/>
            <person name="Tritt A."/>
            <person name="Yoshinaga Y."/>
            <person name="Zwiers L.-H."/>
            <person name="Turgeon B."/>
            <person name="Goodwin S."/>
            <person name="Spatafora J."/>
            <person name="Crous P."/>
            <person name="Grigoriev I."/>
        </authorList>
    </citation>
    <scope>NUCLEOTIDE SEQUENCE</scope>
    <source>
        <strain evidence="11 13">CBS 304.34</strain>
    </source>
</reference>
<comment type="cofactor">
    <cofactor evidence="2 10">
        <name>Ca(2+)</name>
        <dbReference type="ChEBI" id="CHEBI:29108"/>
    </cofactor>
</comment>
<dbReference type="OrthoDB" id="441042at2759"/>
<evidence type="ECO:0000313" key="13">
    <source>
        <dbReference type="RefSeq" id="XP_033579451.1"/>
    </source>
</evidence>
<evidence type="ECO:0000256" key="1">
    <source>
        <dbReference type="ARBA" id="ARBA00000695"/>
    </source>
</evidence>
<evidence type="ECO:0000256" key="6">
    <source>
        <dbReference type="ARBA" id="ARBA00022729"/>
    </source>
</evidence>
<dbReference type="InterPro" id="IPR004898">
    <property type="entry name" value="Pectate_lyase_PlyH/PlyE-like"/>
</dbReference>
<keyword evidence="5 10" id="KW-0964">Secreted</keyword>
<dbReference type="GO" id="GO:0045490">
    <property type="term" value="P:pectin catabolic process"/>
    <property type="evidence" value="ECO:0007669"/>
    <property type="project" value="TreeGrafter"/>
</dbReference>
<gene>
    <name evidence="11 13" type="ORF">BDZ99DRAFT_487008</name>
</gene>
<evidence type="ECO:0000256" key="10">
    <source>
        <dbReference type="RuleBase" id="RU367009"/>
    </source>
</evidence>
<dbReference type="Gene3D" id="2.160.20.10">
    <property type="entry name" value="Single-stranded right-handed beta-helix, Pectin lyase-like"/>
    <property type="match status" value="1"/>
</dbReference>
<dbReference type="GO" id="GO:0005576">
    <property type="term" value="C:extracellular region"/>
    <property type="evidence" value="ECO:0007669"/>
    <property type="project" value="UniProtKB-SubCell"/>
</dbReference>
<protein>
    <recommendedName>
        <fullName evidence="10">Pectate lyase</fullName>
        <ecNumber evidence="10">4.2.2.2</ecNumber>
    </recommendedName>
</protein>
<evidence type="ECO:0000256" key="9">
    <source>
        <dbReference type="ARBA" id="ARBA00025679"/>
    </source>
</evidence>
<evidence type="ECO:0000256" key="7">
    <source>
        <dbReference type="ARBA" id="ARBA00022837"/>
    </source>
</evidence>
<dbReference type="PANTHER" id="PTHR33407:SF9">
    <property type="entry name" value="PECTATE LYASE F-RELATED"/>
    <property type="match status" value="1"/>
</dbReference>
<dbReference type="GO" id="GO:0030570">
    <property type="term" value="F:pectate lyase activity"/>
    <property type="evidence" value="ECO:0007669"/>
    <property type="project" value="UniProtKB-UniRule"/>
</dbReference>
<sequence>MTTKALLVASWLSIATVPTIYTKLQSIIPAMSGTTNFAAPNDGDGIHYLGACNLNNVWWADVCLDAATFKQTKGTSYVDGGGTRNAEDKVLQHNVGGTVAEFTFANIKVDGADVVAGVDGNRAVSLGYLVIAPSLLYTNTISNSCILDSSICWFYKGVDDESEPNKTAGAPDGKVCATSAIRTSGC</sequence>
<evidence type="ECO:0000313" key="11">
    <source>
        <dbReference type="EMBL" id="KAF2812487.1"/>
    </source>
</evidence>
<evidence type="ECO:0000256" key="3">
    <source>
        <dbReference type="ARBA" id="ARBA00004613"/>
    </source>
</evidence>
<accession>A0A6A6YX52</accession>
<dbReference type="PANTHER" id="PTHR33407">
    <property type="entry name" value="PECTATE LYASE F-RELATED"/>
    <property type="match status" value="1"/>
</dbReference>
<dbReference type="InterPro" id="IPR012334">
    <property type="entry name" value="Pectin_lyas_fold"/>
</dbReference>
<evidence type="ECO:0000256" key="5">
    <source>
        <dbReference type="ARBA" id="ARBA00022525"/>
    </source>
</evidence>
<dbReference type="AlphaFoldDB" id="A0A6A6YX52"/>
<dbReference type="RefSeq" id="XP_033579451.1">
    <property type="nucleotide sequence ID" value="XM_033722811.1"/>
</dbReference>
<dbReference type="Pfam" id="PF03211">
    <property type="entry name" value="Pectate_lyase"/>
    <property type="match status" value="1"/>
</dbReference>
<feature type="chain" id="PRO_5044517516" description="Pectate lyase" evidence="10">
    <location>
        <begin position="23"/>
        <end position="186"/>
    </location>
</feature>
<keyword evidence="7 10" id="KW-0106">Calcium</keyword>
<dbReference type="Proteomes" id="UP000504636">
    <property type="component" value="Unplaced"/>
</dbReference>
<evidence type="ECO:0000256" key="4">
    <source>
        <dbReference type="ARBA" id="ARBA00006463"/>
    </source>
</evidence>
<evidence type="ECO:0000256" key="8">
    <source>
        <dbReference type="ARBA" id="ARBA00023239"/>
    </source>
</evidence>
<dbReference type="InterPro" id="IPR011050">
    <property type="entry name" value="Pectin_lyase_fold/virulence"/>
</dbReference>
<keyword evidence="8 10" id="KW-0456">Lyase</keyword>
<keyword evidence="6 10" id="KW-0732">Signal</keyword>
<organism evidence="11">
    <name type="scientific">Mytilinidion resinicola</name>
    <dbReference type="NCBI Taxonomy" id="574789"/>
    <lineage>
        <taxon>Eukaryota</taxon>
        <taxon>Fungi</taxon>
        <taxon>Dikarya</taxon>
        <taxon>Ascomycota</taxon>
        <taxon>Pezizomycotina</taxon>
        <taxon>Dothideomycetes</taxon>
        <taxon>Pleosporomycetidae</taxon>
        <taxon>Mytilinidiales</taxon>
        <taxon>Mytilinidiaceae</taxon>
        <taxon>Mytilinidion</taxon>
    </lineage>
</organism>
<name>A0A6A6YX52_9PEZI</name>
<proteinExistence type="inferred from homology"/>
<dbReference type="SUPFAM" id="SSF51126">
    <property type="entry name" value="Pectin lyase-like"/>
    <property type="match status" value="1"/>
</dbReference>
<reference evidence="13" key="2">
    <citation type="submission" date="2020-04" db="EMBL/GenBank/DDBJ databases">
        <authorList>
            <consortium name="NCBI Genome Project"/>
        </authorList>
    </citation>
    <scope>NUCLEOTIDE SEQUENCE</scope>
    <source>
        <strain evidence="13">CBS 304.34</strain>
    </source>
</reference>
<dbReference type="GeneID" id="54463704"/>
<comment type="function">
    <text evidence="9 10">Pectinolytic enzyme consist of four classes of enzymes: pectin lyase, polygalacturonase, pectin methylesterase and rhamnogalacturonase. Among pectinolytic enzymes, pectin lyase is the most important in depolymerization of pectin, since it cleaves internal glycosidic bonds of highly methylated pectins. Favors pectate, the anion, over pectin, the methyl ester.</text>
</comment>
<comment type="subcellular location">
    <subcellularLocation>
        <location evidence="3 10">Secreted</location>
    </subcellularLocation>
</comment>
<dbReference type="EMBL" id="MU003697">
    <property type="protein sequence ID" value="KAF2812487.1"/>
    <property type="molecule type" value="Genomic_DNA"/>
</dbReference>
<feature type="signal peptide" evidence="10">
    <location>
        <begin position="1"/>
        <end position="22"/>
    </location>
</feature>
<dbReference type="EC" id="4.2.2.2" evidence="10"/>
<comment type="catalytic activity">
    <reaction evidence="1 10">
        <text>Eliminative cleavage of (1-&gt;4)-alpha-D-galacturonan to give oligosaccharides with 4-deoxy-alpha-D-galact-4-enuronosyl groups at their non-reducing ends.</text>
        <dbReference type="EC" id="4.2.2.2"/>
    </reaction>
</comment>
<reference evidence="13" key="3">
    <citation type="submission" date="2025-04" db="UniProtKB">
        <authorList>
            <consortium name="RefSeq"/>
        </authorList>
    </citation>
    <scope>IDENTIFICATION</scope>
    <source>
        <strain evidence="13">CBS 304.34</strain>
    </source>
</reference>